<evidence type="ECO:0000313" key="1">
    <source>
        <dbReference type="EMBL" id="KIP64630.1"/>
    </source>
</evidence>
<proteinExistence type="predicted"/>
<dbReference type="AlphaFoldDB" id="A0A0D0IYB0"/>
<dbReference type="EMBL" id="JXQK01000018">
    <property type="protein sequence ID" value="KIP64630.1"/>
    <property type="molecule type" value="Genomic_DNA"/>
</dbReference>
<protein>
    <submittedName>
        <fullName evidence="1">Uncharacterized protein</fullName>
    </submittedName>
</protein>
<accession>A0A0D0IYB0</accession>
<keyword evidence="2" id="KW-1185">Reference proteome</keyword>
<reference evidence="1 2" key="1">
    <citation type="submission" date="2015-01" db="EMBL/GenBank/DDBJ databases">
        <title>Comparative genomics of non-oral Prevotella species.</title>
        <authorList>
            <person name="Accetto T."/>
            <person name="Nograsek B."/>
            <person name="Avgustin G."/>
        </authorList>
    </citation>
    <scope>NUCLEOTIDE SEQUENCE [LARGE SCALE GENOMIC DNA]</scope>
    <source>
        <strain evidence="1 2">P5-119</strain>
    </source>
</reference>
<sequence length="61" mass="6521">MTGILSRMSRAAASGDMEVGKRLFMAAVLDDLIGQRELQTMGQDLLSSIGGEVRKGCITHP</sequence>
<gene>
    <name evidence="1" type="ORF">ST44_01575</name>
</gene>
<name>A0A0D0IYB0_9BACT</name>
<organism evidence="1 2">
    <name type="scientific">Prevotella pectinovora</name>
    <dbReference type="NCBI Taxonomy" id="1602169"/>
    <lineage>
        <taxon>Bacteria</taxon>
        <taxon>Pseudomonadati</taxon>
        <taxon>Bacteroidota</taxon>
        <taxon>Bacteroidia</taxon>
        <taxon>Bacteroidales</taxon>
        <taxon>Prevotellaceae</taxon>
        <taxon>Prevotella</taxon>
    </lineage>
</organism>
<comment type="caution">
    <text evidence="1">The sequence shown here is derived from an EMBL/GenBank/DDBJ whole genome shotgun (WGS) entry which is preliminary data.</text>
</comment>
<dbReference type="Proteomes" id="UP000032046">
    <property type="component" value="Unassembled WGS sequence"/>
</dbReference>
<evidence type="ECO:0000313" key="2">
    <source>
        <dbReference type="Proteomes" id="UP000032046"/>
    </source>
</evidence>